<dbReference type="Proteomes" id="UP000018050">
    <property type="component" value="Unassembled WGS sequence"/>
</dbReference>
<evidence type="ECO:0000256" key="1">
    <source>
        <dbReference type="SAM" id="MobiDB-lite"/>
    </source>
</evidence>
<protein>
    <submittedName>
        <fullName evidence="2">Uncharacterized protein</fullName>
    </submittedName>
</protein>
<keyword evidence="3" id="KW-1185">Reference proteome</keyword>
<evidence type="ECO:0000313" key="3">
    <source>
        <dbReference type="Proteomes" id="UP000018050"/>
    </source>
</evidence>
<dbReference type="VEuPathDB" id="ToxoDB:EAH_00054780"/>
<dbReference type="RefSeq" id="XP_013249370.1">
    <property type="nucleotide sequence ID" value="XM_013393916.1"/>
</dbReference>
<sequence>MPEFVGMEAPGGVTVQEENQADEDIASKANAPRKDEERDAYSLHNSSISGKVESSKASKPSLQAGILILGLFLLLAGIALTRRSFKEIQTKPSLTPVQPTPTEQPSQVEEGEAKETGIATDDVSLQRYLDTLVHDAEILSVAWKKSSGDVRRGFIVNYTPNSNDREAEEEGIRNMNAPTVLLYAQEVEKMLNTGIPSPHDEEGRFAYGLHARLLSCICRAATEKLKMLQELERVHEEEGGPVCLLGLKENDDIGLPPVEFLERNPDPLASLEELSELLPGSVPPFSRPEIPLVLFRRMSSLVSVNRVKGEGLEDSLLQFGDFLKALNTSFAQLAYAGVGDTPSYSVPYSEEIIDTTTFVESLFDTGAFRLGAAAQHKAFLTRAAQGWTDLASFHQLVRNLEGKEKADADYTLGKKRKTRQRLLEVSQDPSLSNLYMLFIFLL</sequence>
<proteinExistence type="predicted"/>
<dbReference type="EMBL" id="HG671295">
    <property type="protein sequence ID" value="CDI80701.1"/>
    <property type="molecule type" value="Genomic_DNA"/>
</dbReference>
<feature type="compositionally biased region" description="Polar residues" evidence="1">
    <location>
        <begin position="91"/>
        <end position="107"/>
    </location>
</feature>
<feature type="compositionally biased region" description="Basic and acidic residues" evidence="1">
    <location>
        <begin position="32"/>
        <end position="41"/>
    </location>
</feature>
<feature type="region of interest" description="Disordered" evidence="1">
    <location>
        <begin position="91"/>
        <end position="119"/>
    </location>
</feature>
<organism evidence="2 3">
    <name type="scientific">Eimeria acervulina</name>
    <name type="common">Coccidian parasite</name>
    <dbReference type="NCBI Taxonomy" id="5801"/>
    <lineage>
        <taxon>Eukaryota</taxon>
        <taxon>Sar</taxon>
        <taxon>Alveolata</taxon>
        <taxon>Apicomplexa</taxon>
        <taxon>Conoidasida</taxon>
        <taxon>Coccidia</taxon>
        <taxon>Eucoccidiorida</taxon>
        <taxon>Eimeriorina</taxon>
        <taxon>Eimeriidae</taxon>
        <taxon>Eimeria</taxon>
    </lineage>
</organism>
<name>U6GKE3_EIMAC</name>
<reference evidence="2" key="1">
    <citation type="submission" date="2013-10" db="EMBL/GenBank/DDBJ databases">
        <title>Genomic analysis of the causative agents of coccidiosis in chickens.</title>
        <authorList>
            <person name="Reid A.J."/>
            <person name="Blake D."/>
            <person name="Billington K."/>
            <person name="Browne H."/>
            <person name="Dunn M."/>
            <person name="Hung S."/>
            <person name="Kawahara F."/>
            <person name="Miranda-Saavedra D."/>
            <person name="Mourier T."/>
            <person name="Nagra H."/>
            <person name="Otto T.D."/>
            <person name="Rawlings N."/>
            <person name="Sanchez A."/>
            <person name="Sanders M."/>
            <person name="Subramaniam C."/>
            <person name="Tay Y."/>
            <person name="Dear P."/>
            <person name="Doerig C."/>
            <person name="Gruber A."/>
            <person name="Parkinson J."/>
            <person name="Shirley M."/>
            <person name="Wan K.L."/>
            <person name="Berriman M."/>
            <person name="Tomley F."/>
            <person name="Pain A."/>
        </authorList>
    </citation>
    <scope>NUCLEOTIDE SEQUENCE</scope>
    <source>
        <strain evidence="2">Houghton</strain>
    </source>
</reference>
<dbReference type="GeneID" id="25273548"/>
<evidence type="ECO:0000313" key="2">
    <source>
        <dbReference type="EMBL" id="CDI80701.1"/>
    </source>
</evidence>
<dbReference type="OMA" id="CICRAAT"/>
<dbReference type="AlphaFoldDB" id="U6GKE3"/>
<feature type="region of interest" description="Disordered" evidence="1">
    <location>
        <begin position="1"/>
        <end position="55"/>
    </location>
</feature>
<accession>U6GKE3</accession>
<gene>
    <name evidence="2" type="ORF">EAH_00054780</name>
</gene>
<reference evidence="2" key="2">
    <citation type="submission" date="2013-10" db="EMBL/GenBank/DDBJ databases">
        <authorList>
            <person name="Aslett M."/>
        </authorList>
    </citation>
    <scope>NUCLEOTIDE SEQUENCE</scope>
    <source>
        <strain evidence="2">Houghton</strain>
    </source>
</reference>
<dbReference type="OrthoDB" id="10388908at2759"/>